<evidence type="ECO:0000256" key="1">
    <source>
        <dbReference type="ARBA" id="ARBA00004370"/>
    </source>
</evidence>
<dbReference type="InterPro" id="IPR025423">
    <property type="entry name" value="TMEM205-like"/>
</dbReference>
<evidence type="ECO:0000259" key="6">
    <source>
        <dbReference type="Pfam" id="PF13664"/>
    </source>
</evidence>
<dbReference type="AlphaFoldDB" id="A0A1G4JZW5"/>
<evidence type="ECO:0000256" key="2">
    <source>
        <dbReference type="ARBA" id="ARBA00022692"/>
    </source>
</evidence>
<keyword evidence="2 5" id="KW-0812">Transmembrane</keyword>
<gene>
    <name evidence="7" type="ORF">LAMI_0F07448G</name>
</gene>
<dbReference type="GO" id="GO:0016020">
    <property type="term" value="C:membrane"/>
    <property type="evidence" value="ECO:0007669"/>
    <property type="project" value="UniProtKB-SubCell"/>
</dbReference>
<dbReference type="InterPro" id="IPR053009">
    <property type="entry name" value="Xanthocillin_Biosynth-Assoc"/>
</dbReference>
<proteinExistence type="predicted"/>
<keyword evidence="3 5" id="KW-1133">Transmembrane helix</keyword>
<dbReference type="Proteomes" id="UP000191024">
    <property type="component" value="Chromosome F"/>
</dbReference>
<protein>
    <submittedName>
        <fullName evidence="7">LAMI_0F07448g1_1</fullName>
    </submittedName>
</protein>
<accession>A0A1G4JZW5</accession>
<evidence type="ECO:0000256" key="5">
    <source>
        <dbReference type="SAM" id="Phobius"/>
    </source>
</evidence>
<dbReference type="EMBL" id="LT598467">
    <property type="protein sequence ID" value="SCU96704.1"/>
    <property type="molecule type" value="Genomic_DNA"/>
</dbReference>
<reference evidence="8" key="1">
    <citation type="submission" date="2016-03" db="EMBL/GenBank/DDBJ databases">
        <authorList>
            <person name="Devillers H."/>
        </authorList>
    </citation>
    <scope>NUCLEOTIDE SEQUENCE [LARGE SCALE GENOMIC DNA]</scope>
</reference>
<comment type="subcellular location">
    <subcellularLocation>
        <location evidence="1">Membrane</location>
    </subcellularLocation>
</comment>
<feature type="transmembrane region" description="Helical" evidence="5">
    <location>
        <begin position="77"/>
        <end position="97"/>
    </location>
</feature>
<evidence type="ECO:0000256" key="4">
    <source>
        <dbReference type="ARBA" id="ARBA00023136"/>
    </source>
</evidence>
<keyword evidence="8" id="KW-1185">Reference proteome</keyword>
<feature type="transmembrane region" description="Helical" evidence="5">
    <location>
        <begin position="134"/>
        <end position="154"/>
    </location>
</feature>
<dbReference type="OrthoDB" id="1641132at2759"/>
<feature type="transmembrane region" description="Helical" evidence="5">
    <location>
        <begin position="12"/>
        <end position="37"/>
    </location>
</feature>
<organism evidence="7 8">
    <name type="scientific">Lachancea mirantina</name>
    <dbReference type="NCBI Taxonomy" id="1230905"/>
    <lineage>
        <taxon>Eukaryota</taxon>
        <taxon>Fungi</taxon>
        <taxon>Dikarya</taxon>
        <taxon>Ascomycota</taxon>
        <taxon>Saccharomycotina</taxon>
        <taxon>Saccharomycetes</taxon>
        <taxon>Saccharomycetales</taxon>
        <taxon>Saccharomycetaceae</taxon>
        <taxon>Lachancea</taxon>
    </lineage>
</organism>
<feature type="domain" description="TMEM205-like" evidence="6">
    <location>
        <begin position="13"/>
        <end position="106"/>
    </location>
</feature>
<dbReference type="PANTHER" id="PTHR23241">
    <property type="entry name" value="LATE EMBRYOGENESIS ABUNDANT PLANTS LEA-RELATED"/>
    <property type="match status" value="1"/>
</dbReference>
<dbReference type="PANTHER" id="PTHR23241:SF102">
    <property type="entry name" value="LD23009P"/>
    <property type="match status" value="1"/>
</dbReference>
<evidence type="ECO:0000313" key="8">
    <source>
        <dbReference type="Proteomes" id="UP000191024"/>
    </source>
</evidence>
<keyword evidence="4 5" id="KW-0472">Membrane</keyword>
<dbReference type="Pfam" id="PF13664">
    <property type="entry name" value="DUF4149"/>
    <property type="match status" value="1"/>
</dbReference>
<evidence type="ECO:0000313" key="7">
    <source>
        <dbReference type="EMBL" id="SCU96704.1"/>
    </source>
</evidence>
<evidence type="ECO:0000256" key="3">
    <source>
        <dbReference type="ARBA" id="ARBA00022989"/>
    </source>
</evidence>
<sequence length="163" mass="18413">MSTYFLKPTAHLLFFSFVFGGTAFYSYVASPIAFKTLDKDAFSKLQHSVFPYFFQMQSFAPVILGATAPLALRWGPFTSLAVASTSGLVNYLWLLPWTQKVKSERRKLANEVSGEELERRDASLRKEFGKSHGLSLLFNMTNVLAMTVYGFFLARGLVRYVPK</sequence>
<name>A0A1G4JZW5_9SACH</name>